<dbReference type="PANTHER" id="PTHR10434">
    <property type="entry name" value="1-ACYL-SN-GLYCEROL-3-PHOSPHATE ACYLTRANSFERASE"/>
    <property type="match status" value="1"/>
</dbReference>
<dbReference type="InterPro" id="IPR002123">
    <property type="entry name" value="Plipid/glycerol_acylTrfase"/>
</dbReference>
<accession>M7NZR7</accession>
<comment type="pathway">
    <text evidence="1">Lipid metabolism.</text>
</comment>
<gene>
    <name evidence="5" type="ORF">MPL1_00542</name>
</gene>
<evidence type="ECO:0000313" key="5">
    <source>
        <dbReference type="EMBL" id="EMR14323.1"/>
    </source>
</evidence>
<dbReference type="SMART" id="SM00563">
    <property type="entry name" value="PlsC"/>
    <property type="match status" value="1"/>
</dbReference>
<organism evidence="5 6">
    <name type="scientific">Methylophaga lonarensis MPL</name>
    <dbReference type="NCBI Taxonomy" id="1286106"/>
    <lineage>
        <taxon>Bacteria</taxon>
        <taxon>Pseudomonadati</taxon>
        <taxon>Pseudomonadota</taxon>
        <taxon>Gammaproteobacteria</taxon>
        <taxon>Thiotrichales</taxon>
        <taxon>Piscirickettsiaceae</taxon>
        <taxon>Methylophaga</taxon>
    </lineage>
</organism>
<dbReference type="OrthoDB" id="9803968at2"/>
<dbReference type="GO" id="GO:0006654">
    <property type="term" value="P:phosphatidic acid biosynthetic process"/>
    <property type="evidence" value="ECO:0007669"/>
    <property type="project" value="TreeGrafter"/>
</dbReference>
<dbReference type="AlphaFoldDB" id="M7NZR7"/>
<dbReference type="PANTHER" id="PTHR10434:SF11">
    <property type="entry name" value="1-ACYL-SN-GLYCEROL-3-PHOSPHATE ACYLTRANSFERASE"/>
    <property type="match status" value="1"/>
</dbReference>
<dbReference type="GO" id="GO:0003841">
    <property type="term" value="F:1-acylglycerol-3-phosphate O-acyltransferase activity"/>
    <property type="evidence" value="ECO:0007669"/>
    <property type="project" value="TreeGrafter"/>
</dbReference>
<evidence type="ECO:0000256" key="2">
    <source>
        <dbReference type="ARBA" id="ARBA00022679"/>
    </source>
</evidence>
<evidence type="ECO:0000256" key="1">
    <source>
        <dbReference type="ARBA" id="ARBA00005189"/>
    </source>
</evidence>
<dbReference type="RefSeq" id="WP_009725176.1">
    <property type="nucleotide sequence ID" value="NZ_APHR01000002.1"/>
</dbReference>
<keyword evidence="2 5" id="KW-0808">Transferase</keyword>
<dbReference type="STRING" id="1286106.MPL1_00542"/>
<keyword evidence="3 5" id="KW-0012">Acyltransferase</keyword>
<protein>
    <submittedName>
        <fullName evidence="5">1-acyl-sn-glycerol-3-phosphate acyltransferase</fullName>
    </submittedName>
</protein>
<dbReference type="CDD" id="cd07989">
    <property type="entry name" value="LPLAT_AGPAT-like"/>
    <property type="match status" value="1"/>
</dbReference>
<evidence type="ECO:0000256" key="3">
    <source>
        <dbReference type="ARBA" id="ARBA00023315"/>
    </source>
</evidence>
<dbReference type="EMBL" id="APHR01000002">
    <property type="protein sequence ID" value="EMR14323.1"/>
    <property type="molecule type" value="Genomic_DNA"/>
</dbReference>
<sequence length="227" mass="25120">MLIFLFILLLLALLWWWGLRHAGADWGGPRVNWIDGWVRLLCRVVHRQGANQLDLPKHGPAIVAANHVSGLDPLLLITASPRPLRFLIAEEEYRKPMLNWLYRLSGCIPVDRQGRPEKALREALRALQQGDVIALFPHGKIHLDTDPPRKLKAGVARLAMWSGAPLLPVRIDGVAGQGKVLLAPLIPGRVQISQYPALMIDGANFEAGMLRLQALIETSAQQTSSAD</sequence>
<proteinExistence type="predicted"/>
<evidence type="ECO:0000259" key="4">
    <source>
        <dbReference type="SMART" id="SM00563"/>
    </source>
</evidence>
<name>M7NZR7_9GAMM</name>
<dbReference type="Proteomes" id="UP000012019">
    <property type="component" value="Unassembled WGS sequence"/>
</dbReference>
<dbReference type="SUPFAM" id="SSF69593">
    <property type="entry name" value="Glycerol-3-phosphate (1)-acyltransferase"/>
    <property type="match status" value="1"/>
</dbReference>
<dbReference type="eggNOG" id="COG0204">
    <property type="taxonomic scope" value="Bacteria"/>
</dbReference>
<feature type="domain" description="Phospholipid/glycerol acyltransferase" evidence="4">
    <location>
        <begin position="61"/>
        <end position="174"/>
    </location>
</feature>
<comment type="caution">
    <text evidence="5">The sequence shown here is derived from an EMBL/GenBank/DDBJ whole genome shotgun (WGS) entry which is preliminary data.</text>
</comment>
<dbReference type="PATRIC" id="fig|1286106.3.peg.107"/>
<keyword evidence="6" id="KW-1185">Reference proteome</keyword>
<evidence type="ECO:0000313" key="6">
    <source>
        <dbReference type="Proteomes" id="UP000012019"/>
    </source>
</evidence>
<dbReference type="Pfam" id="PF01553">
    <property type="entry name" value="Acyltransferase"/>
    <property type="match status" value="1"/>
</dbReference>
<reference evidence="5 6" key="1">
    <citation type="journal article" date="2013" name="Genome Announc.">
        <title>Draft Genome Sequence of Methylophaga lonarensis MPLT, a Haloalkaliphilic (Non-Methane-Utilizing) Methylotroph.</title>
        <authorList>
            <person name="Shetty S.A."/>
            <person name="Marathe N.P."/>
            <person name="Munot H."/>
            <person name="Antony C.P."/>
            <person name="Dhotre D.P."/>
            <person name="Murrell J.C."/>
            <person name="Shouche Y.S."/>
        </authorList>
    </citation>
    <scope>NUCLEOTIDE SEQUENCE [LARGE SCALE GENOMIC DNA]</scope>
    <source>
        <strain evidence="5 6">MPL</strain>
    </source>
</reference>